<comment type="subcellular location">
    <subcellularLocation>
        <location evidence="1">Membrane</location>
        <topology evidence="1">Multi-pass membrane protein</topology>
    </subcellularLocation>
</comment>
<feature type="transmembrane region" description="Helical" evidence="6">
    <location>
        <begin position="457"/>
        <end position="478"/>
    </location>
</feature>
<gene>
    <name evidence="8" type="ORF">BU26DRAFT_509563</name>
</gene>
<organism evidence="8 9">
    <name type="scientific">Trematosphaeria pertusa</name>
    <dbReference type="NCBI Taxonomy" id="390896"/>
    <lineage>
        <taxon>Eukaryota</taxon>
        <taxon>Fungi</taxon>
        <taxon>Dikarya</taxon>
        <taxon>Ascomycota</taxon>
        <taxon>Pezizomycotina</taxon>
        <taxon>Dothideomycetes</taxon>
        <taxon>Pleosporomycetidae</taxon>
        <taxon>Pleosporales</taxon>
        <taxon>Massarineae</taxon>
        <taxon>Trematosphaeriaceae</taxon>
        <taxon>Trematosphaeria</taxon>
    </lineage>
</organism>
<feature type="transmembrane region" description="Helical" evidence="6">
    <location>
        <begin position="193"/>
        <end position="210"/>
    </location>
</feature>
<evidence type="ECO:0000256" key="2">
    <source>
        <dbReference type="ARBA" id="ARBA00022692"/>
    </source>
</evidence>
<evidence type="ECO:0000256" key="3">
    <source>
        <dbReference type="ARBA" id="ARBA00022989"/>
    </source>
</evidence>
<keyword evidence="3 6" id="KW-1133">Transmembrane helix</keyword>
<dbReference type="InterPro" id="IPR036259">
    <property type="entry name" value="MFS_trans_sf"/>
</dbReference>
<feature type="transmembrane region" description="Helical" evidence="6">
    <location>
        <begin position="222"/>
        <end position="241"/>
    </location>
</feature>
<dbReference type="SUPFAM" id="SSF103473">
    <property type="entry name" value="MFS general substrate transporter"/>
    <property type="match status" value="1"/>
</dbReference>
<dbReference type="RefSeq" id="XP_033678788.1">
    <property type="nucleotide sequence ID" value="XM_033827154.1"/>
</dbReference>
<dbReference type="GeneID" id="54580484"/>
<evidence type="ECO:0000256" key="6">
    <source>
        <dbReference type="SAM" id="Phobius"/>
    </source>
</evidence>
<keyword evidence="2 6" id="KW-0812">Transmembrane</keyword>
<dbReference type="GO" id="GO:0022857">
    <property type="term" value="F:transmembrane transporter activity"/>
    <property type="evidence" value="ECO:0007669"/>
    <property type="project" value="InterPro"/>
</dbReference>
<dbReference type="PANTHER" id="PTHR23502:SF149">
    <property type="entry name" value="TRANSPORTER, PUTATIVE-RELATED"/>
    <property type="match status" value="1"/>
</dbReference>
<feature type="transmembrane region" description="Helical" evidence="6">
    <location>
        <begin position="348"/>
        <end position="369"/>
    </location>
</feature>
<feature type="transmembrane region" description="Helical" evidence="6">
    <location>
        <begin position="62"/>
        <end position="86"/>
    </location>
</feature>
<dbReference type="GO" id="GO:0005886">
    <property type="term" value="C:plasma membrane"/>
    <property type="evidence" value="ECO:0007669"/>
    <property type="project" value="TreeGrafter"/>
</dbReference>
<feature type="region of interest" description="Disordered" evidence="5">
    <location>
        <begin position="256"/>
        <end position="286"/>
    </location>
</feature>
<feature type="transmembrane region" description="Helical" evidence="6">
    <location>
        <begin position="98"/>
        <end position="121"/>
    </location>
</feature>
<dbReference type="InterPro" id="IPR020846">
    <property type="entry name" value="MFS_dom"/>
</dbReference>
<dbReference type="Gene3D" id="1.20.1250.20">
    <property type="entry name" value="MFS general substrate transporter like domains"/>
    <property type="match status" value="1"/>
</dbReference>
<evidence type="ECO:0000313" key="8">
    <source>
        <dbReference type="EMBL" id="KAF2243784.1"/>
    </source>
</evidence>
<dbReference type="InterPro" id="IPR011701">
    <property type="entry name" value="MFS"/>
</dbReference>
<feature type="transmembrane region" description="Helical" evidence="6">
    <location>
        <begin position="430"/>
        <end position="451"/>
    </location>
</feature>
<feature type="transmembrane region" description="Helical" evidence="6">
    <location>
        <begin position="389"/>
        <end position="409"/>
    </location>
</feature>
<name>A0A6A6HZX0_9PLEO</name>
<evidence type="ECO:0000259" key="7">
    <source>
        <dbReference type="PROSITE" id="PS50850"/>
    </source>
</evidence>
<keyword evidence="4 6" id="KW-0472">Membrane</keyword>
<reference evidence="8" key="1">
    <citation type="journal article" date="2020" name="Stud. Mycol.">
        <title>101 Dothideomycetes genomes: a test case for predicting lifestyles and emergence of pathogens.</title>
        <authorList>
            <person name="Haridas S."/>
            <person name="Albert R."/>
            <person name="Binder M."/>
            <person name="Bloem J."/>
            <person name="Labutti K."/>
            <person name="Salamov A."/>
            <person name="Andreopoulos B."/>
            <person name="Baker S."/>
            <person name="Barry K."/>
            <person name="Bills G."/>
            <person name="Bluhm B."/>
            <person name="Cannon C."/>
            <person name="Castanera R."/>
            <person name="Culley D."/>
            <person name="Daum C."/>
            <person name="Ezra D."/>
            <person name="Gonzalez J."/>
            <person name="Henrissat B."/>
            <person name="Kuo A."/>
            <person name="Liang C."/>
            <person name="Lipzen A."/>
            <person name="Lutzoni F."/>
            <person name="Magnuson J."/>
            <person name="Mondo S."/>
            <person name="Nolan M."/>
            <person name="Ohm R."/>
            <person name="Pangilinan J."/>
            <person name="Park H.-J."/>
            <person name="Ramirez L."/>
            <person name="Alfaro M."/>
            <person name="Sun H."/>
            <person name="Tritt A."/>
            <person name="Yoshinaga Y."/>
            <person name="Zwiers L.-H."/>
            <person name="Turgeon B."/>
            <person name="Goodwin S."/>
            <person name="Spatafora J."/>
            <person name="Crous P."/>
            <person name="Grigoriev I."/>
        </authorList>
    </citation>
    <scope>NUCLEOTIDE SEQUENCE</scope>
    <source>
        <strain evidence="8">CBS 122368</strain>
    </source>
</reference>
<evidence type="ECO:0000256" key="1">
    <source>
        <dbReference type="ARBA" id="ARBA00004141"/>
    </source>
</evidence>
<keyword evidence="9" id="KW-1185">Reference proteome</keyword>
<proteinExistence type="predicted"/>
<dbReference type="OrthoDB" id="5215911at2759"/>
<dbReference type="PANTHER" id="PTHR23502">
    <property type="entry name" value="MAJOR FACILITATOR SUPERFAMILY"/>
    <property type="match status" value="1"/>
</dbReference>
<evidence type="ECO:0000256" key="5">
    <source>
        <dbReference type="SAM" id="MobiDB-lite"/>
    </source>
</evidence>
<dbReference type="PROSITE" id="PS50850">
    <property type="entry name" value="MFS"/>
    <property type="match status" value="1"/>
</dbReference>
<evidence type="ECO:0000313" key="9">
    <source>
        <dbReference type="Proteomes" id="UP000800094"/>
    </source>
</evidence>
<evidence type="ECO:0000256" key="4">
    <source>
        <dbReference type="ARBA" id="ARBA00023136"/>
    </source>
</evidence>
<dbReference type="Proteomes" id="UP000800094">
    <property type="component" value="Unassembled WGS sequence"/>
</dbReference>
<feature type="domain" description="Major facilitator superfamily (MFS) profile" evidence="7">
    <location>
        <begin position="67"/>
        <end position="562"/>
    </location>
</feature>
<sequence>MEMNYDTKEIRQIEAELHTEILPGTEIMADVGTHHFVKGAHKTVLVPQPSDNPHDPLNWSSLWKGACITSAAMVTFSQGFGPLALAPMFPALMESFNCTLAEAVQFTGICILVLGFSNFLWVPISTSFGRRPVYLFSQLICFGTSIWRAKATSYASFMGACVVNGIGAGPAETIMPAVIADIFFLHDRGKWNTLYWVVYMGSLMLGPIISGAMAENVGWRSFWWFNTALLGTSVIMVITMFPETKFHRLHPDELEGKATPAESEDKEEQPATIENTNAETNEDAEKIQQVPTAGSVLPDAKGLTLEETAARDPYLGKGTPGKWQWRIYQPNAHPFKSILLDLWIPWKLFAFPIVEFASFVVSWSCKSSLRCTALQLQAYADCADLPLGFMNFAILVGALIGLATAGPFSDWISARSTRRNNGIREPEMRLPAMIPYIIIMYLGNIVVAVGYQKKWPWEAIVIIGFTCAGIQVAALPAISSTYAVDSYKPVAGSLFVSITVNKNVWGYGFSKFITPWAEEDGFIPPIMTNASLILLWCLFGALFWWKGKTFRRWSKNSKVHRM</sequence>
<dbReference type="Pfam" id="PF07690">
    <property type="entry name" value="MFS_1"/>
    <property type="match status" value="1"/>
</dbReference>
<accession>A0A6A6HZX0</accession>
<feature type="transmembrane region" description="Helical" evidence="6">
    <location>
        <begin position="522"/>
        <end position="545"/>
    </location>
</feature>
<protein>
    <submittedName>
        <fullName evidence="8">MFS transporter-like protein</fullName>
    </submittedName>
</protein>
<dbReference type="EMBL" id="ML987204">
    <property type="protein sequence ID" value="KAF2243784.1"/>
    <property type="molecule type" value="Genomic_DNA"/>
</dbReference>
<dbReference type="AlphaFoldDB" id="A0A6A6HZX0"/>